<evidence type="ECO:0000256" key="7">
    <source>
        <dbReference type="SAM" id="Phobius"/>
    </source>
</evidence>
<evidence type="ECO:0000256" key="4">
    <source>
        <dbReference type="ARBA" id="ARBA00022692"/>
    </source>
</evidence>
<comment type="caution">
    <text evidence="8">The sequence shown here is derived from an EMBL/GenBank/DDBJ whole genome shotgun (WGS) entry which is preliminary data.</text>
</comment>
<comment type="similarity">
    <text evidence="2">Belongs to the CPA3 antiporters (TC 2.A.63) subunit C family.</text>
</comment>
<dbReference type="PATRIC" id="fig|336831.14.peg.526"/>
<name>A0A0M2V859_9GAMM</name>
<keyword evidence="9" id="KW-1185">Reference proteome</keyword>
<dbReference type="RefSeq" id="WP_046557843.1">
    <property type="nucleotide sequence ID" value="NZ_LAHO01000010.1"/>
</dbReference>
<keyword evidence="4 7" id="KW-0812">Transmembrane</keyword>
<dbReference type="Proteomes" id="UP000034228">
    <property type="component" value="Unassembled WGS sequence"/>
</dbReference>
<reference evidence="8 9" key="1">
    <citation type="submission" date="2015-03" db="EMBL/GenBank/DDBJ databases">
        <title>Draft genome sequences of two protease-producing strains of Arsukibacterium isolated from two cold and alkaline environments.</title>
        <authorList>
            <person name="Lylloff J.E."/>
            <person name="Skov L.B."/>
            <person name="Jepsen M."/>
            <person name="Hallin P.F."/>
            <person name="Sorensen S.J."/>
            <person name="Stougaard P."/>
            <person name="Glaring M.A."/>
        </authorList>
    </citation>
    <scope>NUCLEOTIDE SEQUENCE [LARGE SCALE GENOMIC DNA]</scope>
    <source>
        <strain evidence="8 9">GCM72</strain>
    </source>
</reference>
<feature type="transmembrane region" description="Helical" evidence="7">
    <location>
        <begin position="36"/>
        <end position="58"/>
    </location>
</feature>
<evidence type="ECO:0000256" key="3">
    <source>
        <dbReference type="ARBA" id="ARBA00022475"/>
    </source>
</evidence>
<evidence type="ECO:0000256" key="5">
    <source>
        <dbReference type="ARBA" id="ARBA00022989"/>
    </source>
</evidence>
<evidence type="ECO:0000313" key="8">
    <source>
        <dbReference type="EMBL" id="KKO45348.1"/>
    </source>
</evidence>
<organism evidence="8 9">
    <name type="scientific">Arsukibacterium ikkense</name>
    <dbReference type="NCBI Taxonomy" id="336831"/>
    <lineage>
        <taxon>Bacteria</taxon>
        <taxon>Pseudomonadati</taxon>
        <taxon>Pseudomonadota</taxon>
        <taxon>Gammaproteobacteria</taxon>
        <taxon>Chromatiales</taxon>
        <taxon>Chromatiaceae</taxon>
        <taxon>Arsukibacterium</taxon>
    </lineage>
</organism>
<feature type="transmembrane region" description="Helical" evidence="7">
    <location>
        <begin position="6"/>
        <end position="29"/>
    </location>
</feature>
<dbReference type="STRING" id="336831.WG68_11560"/>
<sequence>MTELGNPLWLYGCSACVLIAIGSYGFIIGPQTLRRILALNIIGAGIFMLMVVLAYRGMVSAADTAEAVVTDAVMQTDAILHALVLTGLVVAVSATAFALALLARLKQRLAKDPPG</sequence>
<dbReference type="Gene3D" id="1.10.287.3510">
    <property type="match status" value="1"/>
</dbReference>
<dbReference type="PANTHER" id="PTHR34583:SF2">
    <property type="entry name" value="ANTIPORTER SUBUNIT MNHC2-RELATED"/>
    <property type="match status" value="1"/>
</dbReference>
<accession>A0A0M2V859</accession>
<dbReference type="OrthoDB" id="1494613at2"/>
<comment type="subcellular location">
    <subcellularLocation>
        <location evidence="1">Cell membrane</location>
        <topology evidence="1">Multi-pass membrane protein</topology>
    </subcellularLocation>
</comment>
<evidence type="ECO:0000256" key="1">
    <source>
        <dbReference type="ARBA" id="ARBA00004651"/>
    </source>
</evidence>
<dbReference type="InterPro" id="IPR039428">
    <property type="entry name" value="NUOK/Mnh_C1-like"/>
</dbReference>
<evidence type="ECO:0000256" key="6">
    <source>
        <dbReference type="ARBA" id="ARBA00023136"/>
    </source>
</evidence>
<dbReference type="GO" id="GO:0005886">
    <property type="term" value="C:plasma membrane"/>
    <property type="evidence" value="ECO:0007669"/>
    <property type="project" value="UniProtKB-SubCell"/>
</dbReference>
<keyword evidence="6 7" id="KW-0472">Membrane</keyword>
<keyword evidence="8" id="KW-0830">Ubiquinone</keyword>
<dbReference type="EMBL" id="LAHO01000010">
    <property type="protein sequence ID" value="KKO45348.1"/>
    <property type="molecule type" value="Genomic_DNA"/>
</dbReference>
<protein>
    <submittedName>
        <fullName evidence="8">NADH-ubiquinone oxidoreductase</fullName>
    </submittedName>
</protein>
<dbReference type="AlphaFoldDB" id="A0A0M2V859"/>
<gene>
    <name evidence="8" type="ORF">WG68_11560</name>
</gene>
<dbReference type="InterPro" id="IPR050601">
    <property type="entry name" value="CPA3_antiporter_subunitC"/>
</dbReference>
<dbReference type="PANTHER" id="PTHR34583">
    <property type="entry name" value="ANTIPORTER SUBUNIT MNHC2-RELATED"/>
    <property type="match status" value="1"/>
</dbReference>
<dbReference type="Pfam" id="PF00420">
    <property type="entry name" value="Oxidored_q2"/>
    <property type="match status" value="1"/>
</dbReference>
<feature type="transmembrane region" description="Helical" evidence="7">
    <location>
        <begin position="78"/>
        <end position="102"/>
    </location>
</feature>
<keyword evidence="3" id="KW-1003">Cell membrane</keyword>
<evidence type="ECO:0000256" key="2">
    <source>
        <dbReference type="ARBA" id="ARBA00010388"/>
    </source>
</evidence>
<keyword evidence="5 7" id="KW-1133">Transmembrane helix</keyword>
<proteinExistence type="inferred from homology"/>
<evidence type="ECO:0000313" key="9">
    <source>
        <dbReference type="Proteomes" id="UP000034228"/>
    </source>
</evidence>